<evidence type="ECO:0000313" key="2">
    <source>
        <dbReference type="Proteomes" id="UP001187192"/>
    </source>
</evidence>
<sequence>MFLSLVRRHHRWRATTTNVARPNDLETTEMAARAGSPASCRRKSWTGCCDSRDLARAIWLLSLNHLITGEETVVGEDDELRVGEAVTGWPEFLHQGQ</sequence>
<protein>
    <submittedName>
        <fullName evidence="1">Uncharacterized protein</fullName>
    </submittedName>
</protein>
<proteinExistence type="predicted"/>
<accession>A0AA88E673</accession>
<dbReference type="Proteomes" id="UP001187192">
    <property type="component" value="Unassembled WGS sequence"/>
</dbReference>
<dbReference type="EMBL" id="BTGU01000594">
    <property type="protein sequence ID" value="GMN68325.1"/>
    <property type="molecule type" value="Genomic_DNA"/>
</dbReference>
<keyword evidence="2" id="KW-1185">Reference proteome</keyword>
<organism evidence="1 2">
    <name type="scientific">Ficus carica</name>
    <name type="common">Common fig</name>
    <dbReference type="NCBI Taxonomy" id="3494"/>
    <lineage>
        <taxon>Eukaryota</taxon>
        <taxon>Viridiplantae</taxon>
        <taxon>Streptophyta</taxon>
        <taxon>Embryophyta</taxon>
        <taxon>Tracheophyta</taxon>
        <taxon>Spermatophyta</taxon>
        <taxon>Magnoliopsida</taxon>
        <taxon>eudicotyledons</taxon>
        <taxon>Gunneridae</taxon>
        <taxon>Pentapetalae</taxon>
        <taxon>rosids</taxon>
        <taxon>fabids</taxon>
        <taxon>Rosales</taxon>
        <taxon>Moraceae</taxon>
        <taxon>Ficeae</taxon>
        <taxon>Ficus</taxon>
    </lineage>
</organism>
<reference evidence="1" key="1">
    <citation type="submission" date="2023-07" db="EMBL/GenBank/DDBJ databases">
        <title>draft genome sequence of fig (Ficus carica).</title>
        <authorList>
            <person name="Takahashi T."/>
            <person name="Nishimura K."/>
        </authorList>
    </citation>
    <scope>NUCLEOTIDE SEQUENCE</scope>
</reference>
<name>A0AA88E673_FICCA</name>
<gene>
    <name evidence="1" type="ORF">TIFTF001_037376</name>
</gene>
<comment type="caution">
    <text evidence="1">The sequence shown here is derived from an EMBL/GenBank/DDBJ whole genome shotgun (WGS) entry which is preliminary data.</text>
</comment>
<evidence type="ECO:0000313" key="1">
    <source>
        <dbReference type="EMBL" id="GMN68325.1"/>
    </source>
</evidence>
<dbReference type="AlphaFoldDB" id="A0AA88E673"/>